<feature type="region of interest" description="Disordered" evidence="1">
    <location>
        <begin position="31"/>
        <end position="50"/>
    </location>
</feature>
<dbReference type="RefSeq" id="WP_236881707.1">
    <property type="nucleotide sequence ID" value="NZ_CP137757.1"/>
</dbReference>
<keyword evidence="2" id="KW-0489">Methyltransferase</keyword>
<name>A0AAU0PZ31_9CORY</name>
<evidence type="ECO:0000313" key="2">
    <source>
        <dbReference type="EMBL" id="WPF24822.1"/>
    </source>
</evidence>
<organism evidence="2 3">
    <name type="scientific">Corynebacterium pseudokroppenstedtii</name>
    <dbReference type="NCBI Taxonomy" id="2804917"/>
    <lineage>
        <taxon>Bacteria</taxon>
        <taxon>Bacillati</taxon>
        <taxon>Actinomycetota</taxon>
        <taxon>Actinomycetes</taxon>
        <taxon>Mycobacteriales</taxon>
        <taxon>Corynebacteriaceae</taxon>
        <taxon>Corynebacterium</taxon>
    </lineage>
</organism>
<sequence length="295" mass="33127">MDKPSTPHGNHHHPDSGNHHITPGTRNLRAHNVRTPSWSGSGPVGTVTRGTTGINRLRRCDRWVVHNADLRRALLHADRPLAVDVGYGASWTTTCEWAARLHTIRPTIDVTGLEIDPERVLPDRDGVHFALGGFELAGLRPHLVRAFNVLRQYDVADVHAAWDTMQSRLAPGGHIIEGTCDELGRRCSWILLDADGPRTLTLSWDPFDVNKPSDLAERLPKVLIHRNVPGDPVHDLFTTLDDAWNRTAPFDVYGPRVRWREALTYLHRSGFPVAPPRRRIRDNVITIPWEVVAEG</sequence>
<dbReference type="GO" id="GO:0008168">
    <property type="term" value="F:methyltransferase activity"/>
    <property type="evidence" value="ECO:0007669"/>
    <property type="project" value="UniProtKB-KW"/>
</dbReference>
<evidence type="ECO:0000313" key="3">
    <source>
        <dbReference type="Proteomes" id="UP001174314"/>
    </source>
</evidence>
<dbReference type="SUPFAM" id="SSF53335">
    <property type="entry name" value="S-adenosyl-L-methionine-dependent methyltransferases"/>
    <property type="match status" value="1"/>
</dbReference>
<evidence type="ECO:0000256" key="1">
    <source>
        <dbReference type="SAM" id="MobiDB-lite"/>
    </source>
</evidence>
<dbReference type="GO" id="GO:0032259">
    <property type="term" value="P:methylation"/>
    <property type="evidence" value="ECO:0007669"/>
    <property type="project" value="UniProtKB-KW"/>
</dbReference>
<feature type="compositionally biased region" description="Low complexity" evidence="1">
    <location>
        <begin position="39"/>
        <end position="50"/>
    </location>
</feature>
<keyword evidence="2" id="KW-0808">Transferase</keyword>
<proteinExistence type="predicted"/>
<dbReference type="Proteomes" id="UP001174314">
    <property type="component" value="Chromosome"/>
</dbReference>
<protein>
    <submittedName>
        <fullName evidence="2">Class I SAM-dependent methyltransferase</fullName>
    </submittedName>
</protein>
<dbReference type="AlphaFoldDB" id="A0AAU0PZ31"/>
<feature type="region of interest" description="Disordered" evidence="1">
    <location>
        <begin position="1"/>
        <end position="26"/>
    </location>
</feature>
<reference evidence="2 3" key="1">
    <citation type="submission" date="2023-10" db="EMBL/GenBank/DDBJ databases">
        <title>complete genome sequence of Corynebacterium pseudokroppenstedtii P15-C1.</title>
        <authorList>
            <person name="Bruggemann H."/>
            <person name="Poehlein A."/>
        </authorList>
    </citation>
    <scope>NUCLEOTIDE SEQUENCE [LARGE SCALE GENOMIC DNA]</scope>
    <source>
        <strain evidence="2 3">P15_C1</strain>
    </source>
</reference>
<dbReference type="InterPro" id="IPR029063">
    <property type="entry name" value="SAM-dependent_MTases_sf"/>
</dbReference>
<dbReference type="EMBL" id="CP137757">
    <property type="protein sequence ID" value="WPF24822.1"/>
    <property type="molecule type" value="Genomic_DNA"/>
</dbReference>
<keyword evidence="3" id="KW-1185">Reference proteome</keyword>
<gene>
    <name evidence="2" type="ORF">Q0N40_09925</name>
</gene>
<dbReference type="KEGG" id="cpsk:Q0N40_09925"/>
<accession>A0AAU0PZ31</accession>